<dbReference type="SUPFAM" id="SSF52172">
    <property type="entry name" value="CheY-like"/>
    <property type="match status" value="1"/>
</dbReference>
<accession>A0A8J6NX10</accession>
<name>A0A8J6NX10_9BACT</name>
<evidence type="ECO:0000313" key="4">
    <source>
        <dbReference type="Proteomes" id="UP000605201"/>
    </source>
</evidence>
<evidence type="ECO:0000256" key="1">
    <source>
        <dbReference type="PROSITE-ProRule" id="PRU00169"/>
    </source>
</evidence>
<dbReference type="Gene3D" id="3.40.630.30">
    <property type="match status" value="1"/>
</dbReference>
<reference evidence="3 4" key="1">
    <citation type="submission" date="2020-08" db="EMBL/GenBank/DDBJ databases">
        <title>Bridging the membrane lipid divide: bacteria of the FCB group superphylum have the potential to synthesize archaeal ether lipids.</title>
        <authorList>
            <person name="Villanueva L."/>
            <person name="Von Meijenfeldt F.A.B."/>
            <person name="Westbye A.B."/>
            <person name="Yadav S."/>
            <person name="Hopmans E.C."/>
            <person name="Dutilh B.E."/>
            <person name="Sinninghe Damste J.S."/>
        </authorList>
    </citation>
    <scope>NUCLEOTIDE SEQUENCE [LARGE SCALE GENOMIC DNA]</scope>
    <source>
        <strain evidence="3">NIOZ-UU17</strain>
    </source>
</reference>
<evidence type="ECO:0000313" key="3">
    <source>
        <dbReference type="EMBL" id="MBC8430316.1"/>
    </source>
</evidence>
<comment type="caution">
    <text evidence="1">Lacks conserved residue(s) required for the propagation of feature annotation.</text>
</comment>
<protein>
    <recommendedName>
        <fullName evidence="2">Response regulatory domain-containing protein</fullName>
    </recommendedName>
</protein>
<gene>
    <name evidence="3" type="ORF">H8D96_00185</name>
</gene>
<sequence length="279" mass="31860">MTNENLKYNILVIDDDPLVLEDAVLMYKDMIFLGDFDDILGKGSDGSVSSAKNTKEAEKVLQKNFEKDPKLIQLLHVNERMPEERGSEFVDRMRWAYAGRRIGALLVTGYATDVSVINSREKGVYRYVSKPVTPGIIKPHLDDLVKVIFSKEKPKKREIADAFVFKQITDKKQLLQYFQLRYSVFDFMNYLQQKNERRLDIDKFDPYSIPYGGFVVDGDGSETIVATIRTITTELQEPYNQMIQEITGGGVRNSGNVGGYQFRPKRGCDAYRFCGSEEG</sequence>
<dbReference type="AlphaFoldDB" id="A0A8J6NX10"/>
<evidence type="ECO:0000259" key="2">
    <source>
        <dbReference type="PROSITE" id="PS50110"/>
    </source>
</evidence>
<dbReference type="EMBL" id="JACNIG010000012">
    <property type="protein sequence ID" value="MBC8430316.1"/>
    <property type="molecule type" value="Genomic_DNA"/>
</dbReference>
<dbReference type="InterPro" id="IPR011006">
    <property type="entry name" value="CheY-like_superfamily"/>
</dbReference>
<dbReference type="PROSITE" id="PS50110">
    <property type="entry name" value="RESPONSE_REGULATORY"/>
    <property type="match status" value="1"/>
</dbReference>
<organism evidence="3 4">
    <name type="scientific">Candidatus Desulfatibia vada</name>
    <dbReference type="NCBI Taxonomy" id="2841696"/>
    <lineage>
        <taxon>Bacteria</taxon>
        <taxon>Pseudomonadati</taxon>
        <taxon>Thermodesulfobacteriota</taxon>
        <taxon>Desulfobacteria</taxon>
        <taxon>Desulfobacterales</taxon>
        <taxon>Desulfobacterales incertae sedis</taxon>
        <taxon>Candidatus Desulfatibia</taxon>
    </lineage>
</organism>
<dbReference type="Proteomes" id="UP000605201">
    <property type="component" value="Unassembled WGS sequence"/>
</dbReference>
<comment type="caution">
    <text evidence="3">The sequence shown here is derived from an EMBL/GenBank/DDBJ whole genome shotgun (WGS) entry which is preliminary data.</text>
</comment>
<dbReference type="InterPro" id="IPR001789">
    <property type="entry name" value="Sig_transdc_resp-reg_receiver"/>
</dbReference>
<dbReference type="Gene3D" id="3.40.50.2300">
    <property type="match status" value="1"/>
</dbReference>
<proteinExistence type="predicted"/>
<dbReference type="GO" id="GO:0000160">
    <property type="term" value="P:phosphorelay signal transduction system"/>
    <property type="evidence" value="ECO:0007669"/>
    <property type="project" value="InterPro"/>
</dbReference>
<feature type="domain" description="Response regulatory" evidence="2">
    <location>
        <begin position="9"/>
        <end position="145"/>
    </location>
</feature>